<organism evidence="3 4">
    <name type="scientific">Vicia faba</name>
    <name type="common">Broad bean</name>
    <name type="synonym">Faba vulgaris</name>
    <dbReference type="NCBI Taxonomy" id="3906"/>
    <lineage>
        <taxon>Eukaryota</taxon>
        <taxon>Viridiplantae</taxon>
        <taxon>Streptophyta</taxon>
        <taxon>Embryophyta</taxon>
        <taxon>Tracheophyta</taxon>
        <taxon>Spermatophyta</taxon>
        <taxon>Magnoliopsida</taxon>
        <taxon>eudicotyledons</taxon>
        <taxon>Gunneridae</taxon>
        <taxon>Pentapetalae</taxon>
        <taxon>rosids</taxon>
        <taxon>fabids</taxon>
        <taxon>Fabales</taxon>
        <taxon>Fabaceae</taxon>
        <taxon>Papilionoideae</taxon>
        <taxon>50 kb inversion clade</taxon>
        <taxon>NPAAA clade</taxon>
        <taxon>Hologalegina</taxon>
        <taxon>IRL clade</taxon>
        <taxon>Fabeae</taxon>
        <taxon>Vicia</taxon>
    </lineage>
</organism>
<dbReference type="PANTHER" id="PTHR31116">
    <property type="entry name" value="OS04G0501200 PROTEIN"/>
    <property type="match status" value="1"/>
</dbReference>
<feature type="region of interest" description="Disordered" evidence="2">
    <location>
        <begin position="72"/>
        <end position="92"/>
    </location>
</feature>
<evidence type="ECO:0000256" key="1">
    <source>
        <dbReference type="PIRSR" id="PIRSR605019-1"/>
    </source>
</evidence>
<evidence type="ECO:0008006" key="5">
    <source>
        <dbReference type="Google" id="ProtNLM"/>
    </source>
</evidence>
<evidence type="ECO:0000313" key="4">
    <source>
        <dbReference type="Proteomes" id="UP001157006"/>
    </source>
</evidence>
<dbReference type="Proteomes" id="UP001157006">
    <property type="component" value="Chromosome 2"/>
</dbReference>
<dbReference type="InterPro" id="IPR011257">
    <property type="entry name" value="DNA_glycosylase"/>
</dbReference>
<dbReference type="InterPro" id="IPR005019">
    <property type="entry name" value="Adenine_glyco"/>
</dbReference>
<dbReference type="PANTHER" id="PTHR31116:SF25">
    <property type="entry name" value="DNA GLYCOSYLASE SUPERFAMILY PROTEIN"/>
    <property type="match status" value="1"/>
</dbReference>
<reference evidence="3 4" key="1">
    <citation type="submission" date="2023-01" db="EMBL/GenBank/DDBJ databases">
        <authorList>
            <person name="Kreplak J."/>
        </authorList>
    </citation>
    <scope>NUCLEOTIDE SEQUENCE [LARGE SCALE GENOMIC DNA]</scope>
</reference>
<dbReference type="EMBL" id="OX451737">
    <property type="protein sequence ID" value="CAI8599973.1"/>
    <property type="molecule type" value="Genomic_DNA"/>
</dbReference>
<keyword evidence="1" id="KW-0479">Metal-binding</keyword>
<keyword evidence="4" id="KW-1185">Reference proteome</keyword>
<dbReference type="Pfam" id="PF03352">
    <property type="entry name" value="Adenine_glyco"/>
    <property type="match status" value="1"/>
</dbReference>
<gene>
    <name evidence="3" type="ORF">VFH_II199640</name>
</gene>
<sequence length="313" mass="35544">MPIATKLHVRSKPRAILKPGGNIVPVHEETTRHNKKKTQQGPRKQVAEISESLVVVGSNVCLDLDSTCSSDSSSVKKVNSANGNGNSKMKRNGFKLPVRDAAHVSLPYKGEPPSKTCDWITPNSDPVYTSFHDEEWGVPVIDDDTKLFELLVFSQALAEHTWPTILNHRNIFRKFFENFDPSSIAQFNEKKLLTPKINGNNPLLSEQKVRAIVENAKQLLKVQHEFGSFSHYCWKFVNNKPIKNEFRYGRQISVKTPKSELISKDLMRRGFQCVGPKVVYSFMQVSGLVNNHLLTCFRYQQCNVTMKNEIKTE</sequence>
<feature type="binding site" evidence="1">
    <location>
        <position position="296"/>
    </location>
    <ligand>
        <name>Zn(2+)</name>
        <dbReference type="ChEBI" id="CHEBI:29105"/>
    </ligand>
</feature>
<dbReference type="GO" id="GO:0046872">
    <property type="term" value="F:metal ion binding"/>
    <property type="evidence" value="ECO:0007669"/>
    <property type="project" value="UniProtKB-KW"/>
</dbReference>
<accession>A0AAV0ZS47</accession>
<dbReference type="GO" id="GO:0006284">
    <property type="term" value="P:base-excision repair"/>
    <property type="evidence" value="ECO:0007669"/>
    <property type="project" value="InterPro"/>
</dbReference>
<feature type="binding site" evidence="1">
    <location>
        <position position="292"/>
    </location>
    <ligand>
        <name>Zn(2+)</name>
        <dbReference type="ChEBI" id="CHEBI:29105"/>
    </ligand>
</feature>
<evidence type="ECO:0000256" key="2">
    <source>
        <dbReference type="SAM" id="MobiDB-lite"/>
    </source>
</evidence>
<dbReference type="Gene3D" id="1.10.340.30">
    <property type="entry name" value="Hypothetical protein, domain 2"/>
    <property type="match status" value="1"/>
</dbReference>
<evidence type="ECO:0000313" key="3">
    <source>
        <dbReference type="EMBL" id="CAI8599973.1"/>
    </source>
</evidence>
<dbReference type="SUPFAM" id="SSF48150">
    <property type="entry name" value="DNA-glycosylase"/>
    <property type="match status" value="1"/>
</dbReference>
<feature type="binding site" evidence="1">
    <location>
        <position position="117"/>
    </location>
    <ligand>
        <name>Zn(2+)</name>
        <dbReference type="ChEBI" id="CHEBI:29105"/>
    </ligand>
</feature>
<dbReference type="AlphaFoldDB" id="A0AAV0ZS47"/>
<name>A0AAV0ZS47_VICFA</name>
<feature type="binding site" evidence="1">
    <location>
        <position position="132"/>
    </location>
    <ligand>
        <name>Zn(2+)</name>
        <dbReference type="ChEBI" id="CHEBI:29105"/>
    </ligand>
</feature>
<dbReference type="GO" id="GO:0008725">
    <property type="term" value="F:DNA-3-methyladenine glycosylase activity"/>
    <property type="evidence" value="ECO:0007669"/>
    <property type="project" value="InterPro"/>
</dbReference>
<proteinExistence type="predicted"/>
<feature type="compositionally biased region" description="Polar residues" evidence="2">
    <location>
        <begin position="75"/>
        <end position="87"/>
    </location>
</feature>
<keyword evidence="1" id="KW-0862">Zinc</keyword>
<protein>
    <recommendedName>
        <fullName evidence="5">DNA-3-methyladenine glycosylase I</fullName>
    </recommendedName>
</protein>